<dbReference type="NCBIfam" id="TIGR00756">
    <property type="entry name" value="PPR"/>
    <property type="match status" value="2"/>
</dbReference>
<gene>
    <name evidence="4" type="ORF">ALAG00032_LOCUS15513</name>
</gene>
<dbReference type="Pfam" id="PF17177">
    <property type="entry name" value="PPR_long"/>
    <property type="match status" value="1"/>
</dbReference>
<keyword evidence="1" id="KW-0677">Repeat</keyword>
<dbReference type="InterPro" id="IPR011990">
    <property type="entry name" value="TPR-like_helical_dom_sf"/>
</dbReference>
<feature type="repeat" description="PPR" evidence="2">
    <location>
        <begin position="302"/>
        <end position="336"/>
    </location>
</feature>
<dbReference type="PANTHER" id="PTHR47939">
    <property type="entry name" value="MEMBRANE-ASSOCIATED SALT-INDUCIBLE PROTEIN-LIKE"/>
    <property type="match status" value="1"/>
</dbReference>
<dbReference type="Pfam" id="PF01535">
    <property type="entry name" value="PPR"/>
    <property type="match status" value="2"/>
</dbReference>
<protein>
    <recommendedName>
        <fullName evidence="3">PROP1-like PPR domain-containing protein</fullName>
    </recommendedName>
</protein>
<accession>A0A7S3NQ32</accession>
<reference evidence="4" key="1">
    <citation type="submission" date="2021-01" db="EMBL/GenBank/DDBJ databases">
        <authorList>
            <person name="Corre E."/>
            <person name="Pelletier E."/>
            <person name="Niang G."/>
            <person name="Scheremetjew M."/>
            <person name="Finn R."/>
            <person name="Kale V."/>
            <person name="Holt S."/>
            <person name="Cochrane G."/>
            <person name="Meng A."/>
            <person name="Brown T."/>
            <person name="Cohen L."/>
        </authorList>
    </citation>
    <scope>NUCLEOTIDE SEQUENCE</scope>
    <source>
        <strain evidence="4">CCMP1510</strain>
    </source>
</reference>
<sequence>MLVRIVEHSCLQQGLALKIAQCLPILSSSVKYSLQATSEIRNCDDSLLKIRHELHAPSLDQCNSALDYFRQEGRWVCAIELLSRMKKNSIYPKPQETAYNAVIRSCEEHGEWRMALDFALDSRSSGIDWQRRSTYLSSLKACAQGSKYQLALELLDEQRSKLGGELIPSHAATLWACSNAGEVDLTLQILQDMQKQGITPCATSYAAAIAVCEKTGRWTTGIQLLDEMRAKGLTPSVETYLASLNLALMGGEWDRSFELINDCRLRGVNGIDKRFDHDIQASHHATEQSNLALRLVEREPTSLVAFNAAISACEKSHQWDRVLELFDNMCDNGLEPNVGVYNSAINACAMTNQSARGLFLLNTFLETHDTKPDVSTIDQLIWACISDGNWNETKRLKAIRALN</sequence>
<evidence type="ECO:0000256" key="1">
    <source>
        <dbReference type="ARBA" id="ARBA00022737"/>
    </source>
</evidence>
<evidence type="ECO:0000256" key="2">
    <source>
        <dbReference type="PROSITE-ProRule" id="PRU00708"/>
    </source>
</evidence>
<evidence type="ECO:0000259" key="3">
    <source>
        <dbReference type="Pfam" id="PF17177"/>
    </source>
</evidence>
<feature type="domain" description="PROP1-like PPR" evidence="3">
    <location>
        <begin position="133"/>
        <end position="249"/>
    </location>
</feature>
<proteinExistence type="predicted"/>
<dbReference type="PROSITE" id="PS51375">
    <property type="entry name" value="PPR"/>
    <property type="match status" value="2"/>
</dbReference>
<evidence type="ECO:0000313" key="4">
    <source>
        <dbReference type="EMBL" id="CAE0374709.1"/>
    </source>
</evidence>
<dbReference type="Gene3D" id="1.25.40.10">
    <property type="entry name" value="Tetratricopeptide repeat domain"/>
    <property type="match status" value="3"/>
</dbReference>
<organism evidence="4">
    <name type="scientific">Aureoumbra lagunensis</name>
    <dbReference type="NCBI Taxonomy" id="44058"/>
    <lineage>
        <taxon>Eukaryota</taxon>
        <taxon>Sar</taxon>
        <taxon>Stramenopiles</taxon>
        <taxon>Ochrophyta</taxon>
        <taxon>Pelagophyceae</taxon>
        <taxon>Pelagomonadales</taxon>
        <taxon>Aureoumbra</taxon>
    </lineage>
</organism>
<dbReference type="InterPro" id="IPR050667">
    <property type="entry name" value="PPR-containing_protein"/>
</dbReference>
<name>A0A7S3NQ32_9STRA</name>
<feature type="repeat" description="PPR" evidence="2">
    <location>
        <begin position="201"/>
        <end position="235"/>
    </location>
</feature>
<dbReference type="PANTHER" id="PTHR47939:SF1">
    <property type="entry name" value="OS04G0684500 PROTEIN"/>
    <property type="match status" value="1"/>
</dbReference>
<dbReference type="AlphaFoldDB" id="A0A7S3NQ32"/>
<dbReference type="InterPro" id="IPR002885">
    <property type="entry name" value="PPR_rpt"/>
</dbReference>
<dbReference type="InterPro" id="IPR033443">
    <property type="entry name" value="PROP1-like_PPR_dom"/>
</dbReference>
<dbReference type="Pfam" id="PF13041">
    <property type="entry name" value="PPR_2"/>
    <property type="match status" value="1"/>
</dbReference>
<dbReference type="EMBL" id="HBIJ01023473">
    <property type="protein sequence ID" value="CAE0374709.1"/>
    <property type="molecule type" value="Transcribed_RNA"/>
</dbReference>